<evidence type="ECO:0000256" key="9">
    <source>
        <dbReference type="ARBA" id="ARBA00023157"/>
    </source>
</evidence>
<dbReference type="CDD" id="cd06461">
    <property type="entry name" value="M2_ACE"/>
    <property type="match status" value="2"/>
</dbReference>
<dbReference type="InterPro" id="IPR001548">
    <property type="entry name" value="Peptidase_M2"/>
</dbReference>
<dbReference type="PRINTS" id="PR00791">
    <property type="entry name" value="PEPDIPTASEA"/>
</dbReference>
<dbReference type="GO" id="GO:0006508">
    <property type="term" value="P:proteolysis"/>
    <property type="evidence" value="ECO:0007669"/>
    <property type="project" value="UniProtKB-KW"/>
</dbReference>
<evidence type="ECO:0000256" key="13">
    <source>
        <dbReference type="PIRSR" id="PIRSR601548-1"/>
    </source>
</evidence>
<evidence type="ECO:0000256" key="10">
    <source>
        <dbReference type="ARBA" id="ARBA00023180"/>
    </source>
</evidence>
<evidence type="ECO:0000256" key="20">
    <source>
        <dbReference type="PIRSR" id="PIRSR601548-8"/>
    </source>
</evidence>
<feature type="active site" description="Proton acceptor 2" evidence="19">
    <location>
        <position position="325"/>
    </location>
</feature>
<evidence type="ECO:0000256" key="18">
    <source>
        <dbReference type="PIRSR" id="PIRSR601548-4"/>
    </source>
</evidence>
<dbReference type="EnsemblMetazoa" id="PPAI001241-RA">
    <property type="protein sequence ID" value="PPAI001241-PA"/>
    <property type="gene ID" value="PPAI001241"/>
</dbReference>
<dbReference type="GO" id="GO:0008237">
    <property type="term" value="F:metallopeptidase activity"/>
    <property type="evidence" value="ECO:0007669"/>
    <property type="project" value="UniProtKB-KW"/>
</dbReference>
<keyword evidence="8 22" id="KW-0482">Metalloprotease</keyword>
<comment type="caution">
    <text evidence="21">Lacks conserved residue(s) required for the propagation of feature annotation.</text>
</comment>
<dbReference type="EMBL" id="AJVK01022150">
    <property type="status" value="NOT_ANNOTATED_CDS"/>
    <property type="molecule type" value="Genomic_DNA"/>
</dbReference>
<evidence type="ECO:0000256" key="19">
    <source>
        <dbReference type="PIRSR" id="PIRSR601548-6"/>
    </source>
</evidence>
<evidence type="ECO:0000256" key="2">
    <source>
        <dbReference type="ARBA" id="ARBA00022645"/>
    </source>
</evidence>
<feature type="binding site" evidence="20">
    <location>
        <position position="324"/>
    </location>
    <ligand>
        <name>Zn(2+)</name>
        <dbReference type="ChEBI" id="CHEBI:29105"/>
        <label>2</label>
        <note>catalytic</note>
    </ligand>
</feature>
<evidence type="ECO:0000313" key="23">
    <source>
        <dbReference type="EnsemblMetazoa" id="PPAI001241-PA"/>
    </source>
</evidence>
<evidence type="ECO:0000256" key="1">
    <source>
        <dbReference type="ARBA" id="ARBA00008139"/>
    </source>
</evidence>
<feature type="binding site" evidence="17">
    <location>
        <position position="324"/>
    </location>
    <ligand>
        <name>Zn(2+)</name>
        <dbReference type="ChEBI" id="CHEBI:29105"/>
        <label>1</label>
        <note>catalytic</note>
    </ligand>
</feature>
<dbReference type="SUPFAM" id="SSF55486">
    <property type="entry name" value="Metalloproteases ('zincins'), catalytic domain"/>
    <property type="match status" value="2"/>
</dbReference>
<dbReference type="Gene3D" id="1.10.1370.30">
    <property type="match status" value="2"/>
</dbReference>
<feature type="binding site" evidence="17">
    <location>
        <position position="352"/>
    </location>
    <ligand>
        <name>Zn(2+)</name>
        <dbReference type="ChEBI" id="CHEBI:29105"/>
        <label>1</label>
        <note>catalytic</note>
    </ligand>
</feature>
<accession>A0A1B0D1L8</accession>
<feature type="glycosylation site" description="N-linked (GlcNAc...) (complex) asparagine" evidence="14">
    <location>
        <position position="21"/>
    </location>
</feature>
<feature type="disulfide bond" evidence="18 21">
    <location>
        <begin position="293"/>
        <end position="311"/>
    </location>
</feature>
<evidence type="ECO:0000256" key="3">
    <source>
        <dbReference type="ARBA" id="ARBA00022670"/>
    </source>
</evidence>
<evidence type="ECO:0000256" key="15">
    <source>
        <dbReference type="PIRSR" id="PIRSR601548-11"/>
    </source>
</evidence>
<evidence type="ECO:0000313" key="24">
    <source>
        <dbReference type="Proteomes" id="UP000092462"/>
    </source>
</evidence>
<feature type="binding site" evidence="16">
    <location>
        <position position="166"/>
    </location>
    <ligand>
        <name>chloride</name>
        <dbReference type="ChEBI" id="CHEBI:17996"/>
        <label>1</label>
    </ligand>
</feature>
<reference evidence="23" key="1">
    <citation type="submission" date="2022-08" db="UniProtKB">
        <authorList>
            <consortium name="EnsemblMetazoa"/>
        </authorList>
    </citation>
    <scope>IDENTIFICATION</scope>
    <source>
        <strain evidence="23">Israel</strain>
    </source>
</reference>
<evidence type="ECO:0000256" key="5">
    <source>
        <dbReference type="ARBA" id="ARBA00022729"/>
    </source>
</evidence>
<dbReference type="PANTHER" id="PTHR10514:SF27">
    <property type="entry name" value="ANGIOTENSIN-CONVERTING ENZYME"/>
    <property type="match status" value="1"/>
</dbReference>
<keyword evidence="7 17" id="KW-0862">Zinc</keyword>
<keyword evidence="9 18" id="KW-1015">Disulfide bond</keyword>
<dbReference type="VEuPathDB" id="VectorBase:PPAI001241"/>
<evidence type="ECO:0000256" key="12">
    <source>
        <dbReference type="ARBA" id="ARBA00039858"/>
    </source>
</evidence>
<feature type="active site" description="Proton donor 2" evidence="19">
    <location>
        <position position="454"/>
    </location>
</feature>
<feature type="active site" description="Proton acceptor 1" evidence="13">
    <location>
        <position position="325"/>
    </location>
</feature>
<dbReference type="FunFam" id="1.10.1370.30:FF:000004">
    <property type="entry name" value="Angiotensin-converting enzyme"/>
    <property type="match status" value="1"/>
</dbReference>
<comment type="catalytic activity">
    <reaction evidence="11">
        <text>Release of a C-terminal dipeptide, oligopeptide-|-Xaa-Yaa, when Xaa is not Pro, and Yaa is neither Asp nor Glu. Thus, conversion of angiotensin I to angiotensin II, with increase in vasoconstrictor activity, but no action on angiotensin II.</text>
        <dbReference type="EC" id="3.4.15.1"/>
    </reaction>
</comment>
<proteinExistence type="inferred from homology"/>
<dbReference type="Proteomes" id="UP000092462">
    <property type="component" value="Unassembled WGS sequence"/>
</dbReference>
<feature type="active site" description="Proton donor 1" evidence="13">
    <location>
        <position position="454"/>
    </location>
</feature>
<keyword evidence="5" id="KW-0732">Signal</keyword>
<feature type="binding site" evidence="20">
    <location>
        <position position="352"/>
    </location>
    <ligand>
        <name>Zn(2+)</name>
        <dbReference type="ChEBI" id="CHEBI:29105"/>
        <label>2</label>
        <note>catalytic</note>
    </ligand>
</feature>
<keyword evidence="10 14" id="KW-0325">Glycoprotein</keyword>
<comment type="similarity">
    <text evidence="1 21 22">Belongs to the peptidase M2 family.</text>
</comment>
<organism evidence="23 24">
    <name type="scientific">Phlebotomus papatasi</name>
    <name type="common">Sandfly</name>
    <dbReference type="NCBI Taxonomy" id="29031"/>
    <lineage>
        <taxon>Eukaryota</taxon>
        <taxon>Metazoa</taxon>
        <taxon>Ecdysozoa</taxon>
        <taxon>Arthropoda</taxon>
        <taxon>Hexapoda</taxon>
        <taxon>Insecta</taxon>
        <taxon>Pterygota</taxon>
        <taxon>Neoptera</taxon>
        <taxon>Endopterygota</taxon>
        <taxon>Diptera</taxon>
        <taxon>Nematocera</taxon>
        <taxon>Psychodoidea</taxon>
        <taxon>Psychodidae</taxon>
        <taxon>Phlebotomus</taxon>
        <taxon>Phlebotomus</taxon>
    </lineage>
</organism>
<feature type="active site" description="Proton donor 2" evidence="15">
    <location>
        <position position="1014"/>
    </location>
</feature>
<dbReference type="GO" id="GO:0004180">
    <property type="term" value="F:carboxypeptidase activity"/>
    <property type="evidence" value="ECO:0007669"/>
    <property type="project" value="UniProtKB-KW"/>
</dbReference>
<keyword evidence="4 17" id="KW-0479">Metal-binding</keyword>
<name>A0A1B0D1L8_PHLPP</name>
<evidence type="ECO:0000256" key="21">
    <source>
        <dbReference type="PROSITE-ProRule" id="PRU01355"/>
    </source>
</evidence>
<dbReference type="PROSITE" id="PS52011">
    <property type="entry name" value="PEPTIDASE_M2"/>
    <property type="match status" value="2"/>
</dbReference>
<dbReference type="EC" id="3.4.-.-" evidence="22"/>
<keyword evidence="3 22" id="KW-0645">Protease</keyword>
<keyword evidence="24" id="KW-1185">Reference proteome</keyword>
<evidence type="ECO:0000256" key="22">
    <source>
        <dbReference type="RuleBase" id="RU361144"/>
    </source>
</evidence>
<evidence type="ECO:0000256" key="17">
    <source>
        <dbReference type="PIRSR" id="PIRSR601548-3"/>
    </source>
</evidence>
<sequence length="1142" mass="132237">MTNNLQQLLIQAIQRSLEYANFRKERYDLYFKDAVIEDYTSEDVRRQLSSLKNLGSSALSDEDLGLFTTTRNAMTSIYNSAKICPFTQPDCESDPTFTDYMTLDPEIELRMAESRDYDELQYIWTEWREKSGKLMREDYKEYVRLINLMAEMNGYSDAGEMWRARYEVDGFEAIAENLWNQVEPLYNELHTYVKLKLEQLYKGRWDTREGTIPAHVFGNMWAQSWSNLYEDLKPFKNASLVDVTSKMVELGYDIMRMFEDSDEYYQSLGLGSNRMSYTGESIIEKPEDRIIACHASAWDFCDGEDFRIKMCTKINMVDYNTVHHEMGHINYYIQYRHLPLLLRGGANPGFHEAVGDAISLAVGTPQHLQVINLLDQYDDSYEDNINALFSMALERVAFLPFGYLIDKWRWDVFRNAVPETQWNTHWWDLRRLYQKISPPVPRSEEYFDPGAKYHIPADSQYMSYFTARILQFQFYKAMCIAAGQYDESNPQAQPLHKCNFYQSVAAGDVFKAGLSLGTSKHWSEALEAITGSRDMDASALLEYFQPLYEFLKVENENLRNEAMQQMLQEYDVEAQVEGAKMVHSSWAVSTNVGNTAIQEQYNQAVIDYAAFSKRKYDELFRGINPDDYTDESVQRQLLYLTNQGISILPEDPLRIRTQALLRMESLYSDAVICPYSNTNCNLQTDEVLTLDPEITERMAHSTDYDELEYLWKEWREKTGRLMRSDFRTYVDFSNAAAVANGFEDYGHMWRTEYEDPNFAANMENLWTQVEPLYSALHTYVRHKLIDIYGSDKVKVDEELIPAHLLGNMWAQSWNNLYSRIKPFDASEVDVTQSLVDGGYDAFKMFEASNEFFMSLGLPSNEMSYTGQSIIEKPTDRVITCHASAWDFLDGEDFRDQPIVFRGGANPGFHEAVGDLIALSVATPTHLQKIGLLQNYADTREDNINALFQMALERVAFLPFGLLIDMWRWNVFSNQIPESRWNTEWWNMRKKYQKVEPPNGEVRGEEYFDAGAKFHVPADSKYMSYFVAHILEFQLHRAMCITAGQYDPNNPEQNPLHKCDIHNSLEAGEKLKAGLSLGLSKHWSEALREMTGETELKADALIEYFSPLLDYLREENENGSSMNQATGSLLSLGLLLVPYWLLP</sequence>
<evidence type="ECO:0000256" key="11">
    <source>
        <dbReference type="ARBA" id="ARBA00036868"/>
    </source>
</evidence>
<evidence type="ECO:0000256" key="7">
    <source>
        <dbReference type="ARBA" id="ARBA00022833"/>
    </source>
</evidence>
<keyword evidence="2 22" id="KW-0121">Carboxypeptidase</keyword>
<dbReference type="VEuPathDB" id="VectorBase:PPAPM1_000189"/>
<dbReference type="PANTHER" id="PTHR10514">
    <property type="entry name" value="ANGIOTENSIN-CONVERTING ENZYME"/>
    <property type="match status" value="1"/>
</dbReference>
<dbReference type="SMR" id="A0A1B0D1L8"/>
<dbReference type="AlphaFoldDB" id="A0A1B0D1L8"/>
<feature type="binding site" evidence="20">
    <location>
        <position position="328"/>
    </location>
    <ligand>
        <name>Zn(2+)</name>
        <dbReference type="ChEBI" id="CHEBI:29105"/>
        <label>2</label>
        <note>catalytic</note>
    </ligand>
</feature>
<dbReference type="GO" id="GO:0008241">
    <property type="term" value="F:peptidyl-dipeptidase activity"/>
    <property type="evidence" value="ECO:0007669"/>
    <property type="project" value="UniProtKB-EC"/>
</dbReference>
<dbReference type="Pfam" id="PF01401">
    <property type="entry name" value="Peptidase_M2"/>
    <property type="match status" value="2"/>
</dbReference>
<dbReference type="GO" id="GO:0046872">
    <property type="term" value="F:metal ion binding"/>
    <property type="evidence" value="ECO:0007669"/>
    <property type="project" value="UniProtKB-KW"/>
</dbReference>
<protein>
    <recommendedName>
        <fullName evidence="12 22">Angiotensin-converting enzyme</fullName>
        <ecNumber evidence="22">3.4.-.-</ecNumber>
    </recommendedName>
</protein>
<comment type="cofactor">
    <cofactor evidence="22">
        <name>Zn(2+)</name>
        <dbReference type="ChEBI" id="CHEBI:29105"/>
    </cofactor>
    <text evidence="22">Binds 2 Zn(2+) ions per subunit.</text>
</comment>
<feature type="binding site" evidence="17">
    <location>
        <position position="328"/>
    </location>
    <ligand>
        <name>Zn(2+)</name>
        <dbReference type="ChEBI" id="CHEBI:29105"/>
        <label>1</label>
        <note>catalytic</note>
    </ligand>
</feature>
<feature type="disulfide bond" evidence="18">
    <location>
        <begin position="479"/>
        <end position="498"/>
    </location>
</feature>
<evidence type="ECO:0000256" key="4">
    <source>
        <dbReference type="ARBA" id="ARBA00022723"/>
    </source>
</evidence>
<dbReference type="GO" id="GO:0005886">
    <property type="term" value="C:plasma membrane"/>
    <property type="evidence" value="ECO:0007669"/>
    <property type="project" value="TreeGrafter"/>
</dbReference>
<evidence type="ECO:0000256" key="8">
    <source>
        <dbReference type="ARBA" id="ARBA00023049"/>
    </source>
</evidence>
<evidence type="ECO:0000256" key="14">
    <source>
        <dbReference type="PIRSR" id="PIRSR601548-10"/>
    </source>
</evidence>
<keyword evidence="6 22" id="KW-0378">Hydrolase</keyword>
<evidence type="ECO:0000256" key="6">
    <source>
        <dbReference type="ARBA" id="ARBA00022801"/>
    </source>
</evidence>
<evidence type="ECO:0000256" key="16">
    <source>
        <dbReference type="PIRSR" id="PIRSR601548-2"/>
    </source>
</evidence>